<name>A0A172TW97_9BACT</name>
<sequence length="242" mass="25466">MKKLLSYLLASVLVVSAIAQDKVIYDANVEKRTVTSFHSIKVSEGIQLLMKQGAEEALAISAEKPEYANAVKTEVVNGELRISIKQDMTKWWKQLKSKGVQVKAYVSFKDIDHLNISSGVKATIDGRLSGNKLTVDLSSGAFLTGELAVTTLEMDLNSGAKSTIKGRVENLSIETSSGAHFNGYDLTATTAKADASSGGKVEISVSKDLDATASSGGAITYKGAGGISNVSTSSGGKVRRAS</sequence>
<evidence type="ECO:0000256" key="2">
    <source>
        <dbReference type="SAM" id="SignalP"/>
    </source>
</evidence>
<reference evidence="5" key="1">
    <citation type="submission" date="2015-01" db="EMBL/GenBank/DDBJ databases">
        <title>Flavisolibacter sp./LCS9/ whole genome sequencing.</title>
        <authorList>
            <person name="Kim M.K."/>
            <person name="Srinivasan S."/>
            <person name="Lee J.-J."/>
        </authorList>
    </citation>
    <scope>NUCLEOTIDE SEQUENCE [LARGE SCALE GENOMIC DNA]</scope>
    <source>
        <strain evidence="5">LCS9</strain>
    </source>
</reference>
<organism evidence="4 5">
    <name type="scientific">Flavisolibacter tropicus</name>
    <dbReference type="NCBI Taxonomy" id="1492898"/>
    <lineage>
        <taxon>Bacteria</taxon>
        <taxon>Pseudomonadati</taxon>
        <taxon>Bacteroidota</taxon>
        <taxon>Chitinophagia</taxon>
        <taxon>Chitinophagales</taxon>
        <taxon>Chitinophagaceae</taxon>
        <taxon>Flavisolibacter</taxon>
    </lineage>
</organism>
<reference evidence="4 5" key="2">
    <citation type="journal article" date="2016" name="Int. J. Syst. Evol. Microbiol.">
        <title>Flavisolibacter tropicus sp. nov., isolated from tropical soil.</title>
        <authorList>
            <person name="Lee J.J."/>
            <person name="Kang M.S."/>
            <person name="Kim G.S."/>
            <person name="Lee C.S."/>
            <person name="Lim S."/>
            <person name="Lee J."/>
            <person name="Roh S.H."/>
            <person name="Kang H."/>
            <person name="Ha J.M."/>
            <person name="Bae S."/>
            <person name="Jung H.Y."/>
            <person name="Kim M.K."/>
        </authorList>
    </citation>
    <scope>NUCLEOTIDE SEQUENCE [LARGE SCALE GENOMIC DNA]</scope>
    <source>
        <strain evidence="4 5">LCS9</strain>
    </source>
</reference>
<dbReference type="EMBL" id="CP011390">
    <property type="protein sequence ID" value="ANE51276.1"/>
    <property type="molecule type" value="Genomic_DNA"/>
</dbReference>
<keyword evidence="5" id="KW-1185">Reference proteome</keyword>
<keyword evidence="2" id="KW-0732">Signal</keyword>
<dbReference type="Pfam" id="PF10988">
    <property type="entry name" value="DUF2807"/>
    <property type="match status" value="1"/>
</dbReference>
<dbReference type="InterPro" id="IPR021255">
    <property type="entry name" value="DUF2807"/>
</dbReference>
<proteinExistence type="predicted"/>
<dbReference type="AlphaFoldDB" id="A0A172TW97"/>
<evidence type="ECO:0000256" key="1">
    <source>
        <dbReference type="SAM" id="MobiDB-lite"/>
    </source>
</evidence>
<dbReference type="Proteomes" id="UP000077177">
    <property type="component" value="Chromosome"/>
</dbReference>
<feature type="signal peptide" evidence="2">
    <location>
        <begin position="1"/>
        <end position="19"/>
    </location>
</feature>
<feature type="domain" description="Putative auto-transporter adhesin head GIN" evidence="3">
    <location>
        <begin position="37"/>
        <end position="224"/>
    </location>
</feature>
<dbReference type="STRING" id="1492898.SY85_12910"/>
<evidence type="ECO:0000259" key="3">
    <source>
        <dbReference type="Pfam" id="PF10988"/>
    </source>
</evidence>
<dbReference type="Gene3D" id="2.160.20.120">
    <property type="match status" value="1"/>
</dbReference>
<accession>A0A172TW97</accession>
<feature type="region of interest" description="Disordered" evidence="1">
    <location>
        <begin position="223"/>
        <end position="242"/>
    </location>
</feature>
<feature type="chain" id="PRO_5008001279" description="Putative auto-transporter adhesin head GIN domain-containing protein" evidence="2">
    <location>
        <begin position="20"/>
        <end position="242"/>
    </location>
</feature>
<evidence type="ECO:0000313" key="4">
    <source>
        <dbReference type="EMBL" id="ANE51276.1"/>
    </source>
</evidence>
<gene>
    <name evidence="4" type="ORF">SY85_12910</name>
</gene>
<evidence type="ECO:0000313" key="5">
    <source>
        <dbReference type="Proteomes" id="UP000077177"/>
    </source>
</evidence>
<dbReference type="KEGG" id="fla:SY85_12910"/>
<dbReference type="OrthoDB" id="877489at2"/>
<dbReference type="RefSeq" id="WP_066405129.1">
    <property type="nucleotide sequence ID" value="NZ_CP011390.1"/>
</dbReference>
<protein>
    <recommendedName>
        <fullName evidence="3">Putative auto-transporter adhesin head GIN domain-containing protein</fullName>
    </recommendedName>
</protein>